<protein>
    <recommendedName>
        <fullName evidence="1">Putative DNA-binding domain-containing protein</fullName>
    </recommendedName>
</protein>
<name>A0A4Q7ZB72_9GAMM</name>
<dbReference type="EMBL" id="SHKX01000011">
    <property type="protein sequence ID" value="RZU47175.1"/>
    <property type="molecule type" value="Genomic_DNA"/>
</dbReference>
<dbReference type="Pfam" id="PF09836">
    <property type="entry name" value="DUF2063"/>
    <property type="match status" value="1"/>
</dbReference>
<dbReference type="Gene3D" id="1.10.150.690">
    <property type="entry name" value="DUF2063"/>
    <property type="match status" value="1"/>
</dbReference>
<accession>A0A4Q7ZB72</accession>
<keyword evidence="3" id="KW-1185">Reference proteome</keyword>
<dbReference type="InterPro" id="IPR044922">
    <property type="entry name" value="DUF2063_N_sf"/>
</dbReference>
<comment type="caution">
    <text evidence="2">The sequence shown here is derived from an EMBL/GenBank/DDBJ whole genome shotgun (WGS) entry which is preliminary data.</text>
</comment>
<dbReference type="RefSeq" id="WP_130412436.1">
    <property type="nucleotide sequence ID" value="NZ_SHKX01000011.1"/>
</dbReference>
<evidence type="ECO:0000313" key="3">
    <source>
        <dbReference type="Proteomes" id="UP000292423"/>
    </source>
</evidence>
<dbReference type="Proteomes" id="UP000292423">
    <property type="component" value="Unassembled WGS sequence"/>
</dbReference>
<proteinExistence type="predicted"/>
<feature type="domain" description="Putative DNA-binding" evidence="1">
    <location>
        <begin position="3"/>
        <end position="84"/>
    </location>
</feature>
<organism evidence="2 3">
    <name type="scientific">Fluviicoccus keumensis</name>
    <dbReference type="NCBI Taxonomy" id="1435465"/>
    <lineage>
        <taxon>Bacteria</taxon>
        <taxon>Pseudomonadati</taxon>
        <taxon>Pseudomonadota</taxon>
        <taxon>Gammaproteobacteria</taxon>
        <taxon>Moraxellales</taxon>
        <taxon>Moraxellaceae</taxon>
        <taxon>Fluviicoccus</taxon>
    </lineage>
</organism>
<evidence type="ECO:0000313" key="2">
    <source>
        <dbReference type="EMBL" id="RZU47175.1"/>
    </source>
</evidence>
<dbReference type="AlphaFoldDB" id="A0A4Q7ZB72"/>
<evidence type="ECO:0000259" key="1">
    <source>
        <dbReference type="Pfam" id="PF09836"/>
    </source>
</evidence>
<gene>
    <name evidence="2" type="ORF">EV700_1569</name>
</gene>
<dbReference type="InterPro" id="IPR018640">
    <property type="entry name" value="DUF2063"/>
</dbReference>
<reference evidence="2 3" key="1">
    <citation type="submission" date="2019-02" db="EMBL/GenBank/DDBJ databases">
        <title>Genomic Encyclopedia of Type Strains, Phase IV (KMG-IV): sequencing the most valuable type-strain genomes for metagenomic binning, comparative biology and taxonomic classification.</title>
        <authorList>
            <person name="Goeker M."/>
        </authorList>
    </citation>
    <scope>NUCLEOTIDE SEQUENCE [LARGE SCALE GENOMIC DNA]</scope>
    <source>
        <strain evidence="2 3">DSM 105135</strain>
    </source>
</reference>
<sequence>MPAFHDYVRGLTNTVPDGYAEPGMRLYRHLVYLGASQMLEAAYPALRSTLDEPDWRELIEAFVRSSRWQSHYYGDLTDEFLAFLEEQAG</sequence>